<feature type="domain" description="T-Q ester bond containing" evidence="3">
    <location>
        <begin position="1356"/>
        <end position="1479"/>
    </location>
</feature>
<dbReference type="InterPro" id="IPR041100">
    <property type="entry name" value="TQ"/>
</dbReference>
<feature type="domain" description="T-Q ester bond containing" evidence="3">
    <location>
        <begin position="620"/>
        <end position="759"/>
    </location>
</feature>
<reference evidence="4" key="1">
    <citation type="journal article" date="2021" name="PeerJ">
        <title>Extensive microbial diversity within the chicken gut microbiome revealed by metagenomics and culture.</title>
        <authorList>
            <person name="Gilroy R."/>
            <person name="Ravi A."/>
            <person name="Getino M."/>
            <person name="Pursley I."/>
            <person name="Horton D.L."/>
            <person name="Alikhan N.F."/>
            <person name="Baker D."/>
            <person name="Gharbi K."/>
            <person name="Hall N."/>
            <person name="Watson M."/>
            <person name="Adriaenssens E.M."/>
            <person name="Foster-Nyarko E."/>
            <person name="Jarju S."/>
            <person name="Secka A."/>
            <person name="Antonio M."/>
            <person name="Oren A."/>
            <person name="Chaudhuri R.R."/>
            <person name="La Ragione R."/>
            <person name="Hildebrand F."/>
            <person name="Pallen M.J."/>
        </authorList>
    </citation>
    <scope>NUCLEOTIDE SEQUENCE</scope>
    <source>
        <strain evidence="4">4376</strain>
    </source>
</reference>
<proteinExistence type="predicted"/>
<evidence type="ECO:0000313" key="4">
    <source>
        <dbReference type="EMBL" id="HIW96091.1"/>
    </source>
</evidence>
<name>A0A9D1URA1_9CORY</name>
<feature type="region of interest" description="Disordered" evidence="1">
    <location>
        <begin position="580"/>
        <end position="601"/>
    </location>
</feature>
<feature type="compositionally biased region" description="Low complexity" evidence="1">
    <location>
        <begin position="1476"/>
        <end position="1527"/>
    </location>
</feature>
<feature type="domain" description="T-Q ester bond containing" evidence="3">
    <location>
        <begin position="907"/>
        <end position="1051"/>
    </location>
</feature>
<feature type="compositionally biased region" description="Low complexity" evidence="1">
    <location>
        <begin position="1536"/>
        <end position="1561"/>
    </location>
</feature>
<dbReference type="Gene3D" id="2.60.40.3930">
    <property type="match status" value="11"/>
</dbReference>
<feature type="region of interest" description="Disordered" evidence="1">
    <location>
        <begin position="444"/>
        <end position="490"/>
    </location>
</feature>
<dbReference type="Proteomes" id="UP000824189">
    <property type="component" value="Unassembled WGS sequence"/>
</dbReference>
<dbReference type="Pfam" id="PF18202">
    <property type="entry name" value="TQ"/>
    <property type="match status" value="11"/>
</dbReference>
<protein>
    <submittedName>
        <fullName evidence="4">VaFE repeat-containing surface-anchored protein</fullName>
    </submittedName>
</protein>
<feature type="compositionally biased region" description="Gly residues" evidence="1">
    <location>
        <begin position="1792"/>
        <end position="1833"/>
    </location>
</feature>
<feature type="compositionally biased region" description="Basic and acidic residues" evidence="1">
    <location>
        <begin position="1752"/>
        <end position="1773"/>
    </location>
</feature>
<evidence type="ECO:0000256" key="2">
    <source>
        <dbReference type="SAM" id="Phobius"/>
    </source>
</evidence>
<evidence type="ECO:0000313" key="5">
    <source>
        <dbReference type="Proteomes" id="UP000824189"/>
    </source>
</evidence>
<feature type="region of interest" description="Disordered" evidence="1">
    <location>
        <begin position="1681"/>
        <end position="1839"/>
    </location>
</feature>
<keyword evidence="2" id="KW-1133">Transmembrane helix</keyword>
<feature type="compositionally biased region" description="Low complexity" evidence="1">
    <location>
        <begin position="1725"/>
        <end position="1738"/>
    </location>
</feature>
<feature type="domain" description="T-Q ester bond containing" evidence="3">
    <location>
        <begin position="769"/>
        <end position="898"/>
    </location>
</feature>
<feature type="transmembrane region" description="Helical" evidence="2">
    <location>
        <begin position="1843"/>
        <end position="1863"/>
    </location>
</feature>
<evidence type="ECO:0000259" key="3">
    <source>
        <dbReference type="Pfam" id="PF18202"/>
    </source>
</evidence>
<feature type="domain" description="T-Q ester bond containing" evidence="3">
    <location>
        <begin position="52"/>
        <end position="186"/>
    </location>
</feature>
<feature type="compositionally biased region" description="Basic and acidic residues" evidence="1">
    <location>
        <begin position="1453"/>
        <end position="1471"/>
    </location>
</feature>
<accession>A0A9D1URA1</accession>
<feature type="domain" description="T-Q ester bond containing" evidence="3">
    <location>
        <begin position="1061"/>
        <end position="1191"/>
    </location>
</feature>
<dbReference type="NCBIfam" id="NF033903">
    <property type="entry name" value="VaFE_rpt"/>
    <property type="match status" value="11"/>
</dbReference>
<sequence length="1871" mass="195905">MPAGTILWPSNTVAQRVLTMKDVDNVDSTAEAQITVKWPRTEVPEEPVGPGNIGTTVKVGEQQGAQDRPVMLEAGQVNVKDVINYSGLKEGENYDIVATLREVDGNNAEKIVDTERVTRTADTADGKWEIDFGQVNLEAGKKYVVFETATSQNAFLHKVSQDAEAQNAKQELRHENAQDQAQTIVVNSGPEAGPGKIGTVVNAGGQEGSADKEAVVAPGTINVQDTINYSGLKPNAVYDVTATLNKIVNGEAQAVQTVQDQKTANENGAGSWTVNFGEVQLEAGAKYVVFEEAVSQDSFKHVNTQNQTVTEKQTVVHKNVNDKAQAVVVGYPQGSLATQVNKNSVTAAEARAGVDVIDTISFTNLKPGETYNVTGELFKVVNGKKQGDAILSKTEQKVAETASGNWELNLGNTTALEPNTKYVVFETAVSENAFPHVNEEGEFSEGNQTVTHKDPSDPKQTVAVGETPVGPGEIRTTASAGTETSSQDAPATVDAGTVNVIDTIDYEGLKGGAEYKVEARLMKITDDAQVEVASKTETKTAAQSGSGKWTIDFGQQELEAGTKYVVFEKATSVESFLHTSVDENGEQGEETNGQQVLTHENPEDTAQTIVVREAPVGPGTIGTTVTAGEVEATDSEPTSVDAGTMVVTDTIAYAGLKAGEQYTVDARLMKIVEGQEPEQIAQKQEQFEAAEGGAGNWTVNFGEQSLEAGAKYVVFEKATSVNNIVHVPAEGEDNAGEEVNAPQVLTHENPDDVAQTIVVNEEPVAKGNLETSVNPKEVTAAQAGEGVNVVDTITYTNLKPGETYEVTGELFKVVGDQTKGTAILSNTENLEADASGNGTWTLNLGTTTELEPGTKYVVFETAVSTTEFRHIDENDQVVDGKQTVNHHEPTDAAQTITVGETPVGPGEIGTTVTSTQDGQESLGSETEAATAEAGEVTVKDTIAYSGLKADETYMVTGTLNKVENGAVVEAVKTLGPEERTASSTGRGTWEIDFGSVTLEPGATYVVYEKAVSKTEFLHQVAANQPNAGETITGTQNLSHENPEDLAQTIVVGETPAGPGELKTSAAPKNVTAAEGAAGVAVQDTITYRGLVPNQDYTMSGELWKVEGNETAGDAPVATANATLTASPEGEGTWTINFESVALEAGAKYVVFETAASTEPVRHVTEEGGQPVTDIQRVEHRDPTDEAQTVTVGETEPETGAGELQTTVTAGEVTAAEGAPAQVEAGTVTVTDTIAYSDLKPGETYTVVGRLMEIGEDGAATEVKKVESQEVAAGEDAGNGSGTWTIEFGEVALKAGAKYVVFEEATSATAFKHTNASGEIVTENQVVTHADVDDQAQTIVVNEEPVGKGDLATSVNPKTVTAAEAAEGVTVVDTIKYTNLKPGETFTVTGELFKVVDDEVEGSAILTKTDELVADESGNGEWKLELGSTSDLEPGAKYVVFETAESATAFRHVNENDEVVEGKQTVEHKDPTDEAQTVTVGEEPEVPGTTEPSESTETTPVEPTEPTETTPVEPTEPSETPVEPTGTTETEEPSEPSEPTGTTETTPVEPTEPTEPTETPEGAIDTTEPSTPAEQPVGPGKVETEADPQDVAAVDAEGAKIKDKISYSGLKPGETYAVTGELFKVVDGKTVGEPVAKKTEDFTASDSGKGEWTLEFEPVDLEADTKYVVFETAVSKSMFEHVNEEGETATDNQTVKHHDPKDEAQTVTVGKPEEPTSPEEPEGPTDTETPGTPTDTTEPSKPEVPGGGTDTTKPGKPDTEVPGKPSDKPGKPSEEPGNPGDKPGEPTTTTPGTPGGGNGENPGGGAGENPGAGSGSGNGQGAGQGNGNGQGQGQGDLANTGVSGVGAVLGVAMMLLLAGAGILFGTRNRWES</sequence>
<feature type="compositionally biased region" description="Polar residues" evidence="1">
    <location>
        <begin position="476"/>
        <end position="489"/>
    </location>
</feature>
<feature type="domain" description="T-Q ester bond containing" evidence="3">
    <location>
        <begin position="335"/>
        <end position="464"/>
    </location>
</feature>
<feature type="domain" description="T-Q ester bond containing" evidence="3">
    <location>
        <begin position="473"/>
        <end position="611"/>
    </location>
</feature>
<evidence type="ECO:0000256" key="1">
    <source>
        <dbReference type="SAM" id="MobiDB-lite"/>
    </source>
</evidence>
<feature type="domain" description="T-Q ester bond containing" evidence="3">
    <location>
        <begin position="1588"/>
        <end position="1708"/>
    </location>
</feature>
<comment type="caution">
    <text evidence="4">The sequence shown here is derived from an EMBL/GenBank/DDBJ whole genome shotgun (WGS) entry which is preliminary data.</text>
</comment>
<feature type="compositionally biased region" description="Basic and acidic residues" evidence="1">
    <location>
        <begin position="1693"/>
        <end position="1703"/>
    </location>
</feature>
<keyword evidence="2" id="KW-0812">Transmembrane</keyword>
<organism evidence="4 5">
    <name type="scientific">Candidatus Corynebacterium gallistercoris</name>
    <dbReference type="NCBI Taxonomy" id="2838530"/>
    <lineage>
        <taxon>Bacteria</taxon>
        <taxon>Bacillati</taxon>
        <taxon>Actinomycetota</taxon>
        <taxon>Actinomycetes</taxon>
        <taxon>Mycobacteriales</taxon>
        <taxon>Corynebacteriaceae</taxon>
        <taxon>Corynebacterium</taxon>
    </lineage>
</organism>
<feature type="region of interest" description="Disordered" evidence="1">
    <location>
        <begin position="1453"/>
        <end position="1587"/>
    </location>
</feature>
<dbReference type="EMBL" id="DXFZ01000080">
    <property type="protein sequence ID" value="HIW96091.1"/>
    <property type="molecule type" value="Genomic_DNA"/>
</dbReference>
<keyword evidence="2" id="KW-0472">Membrane</keyword>
<feature type="domain" description="T-Q ester bond containing" evidence="3">
    <location>
        <begin position="1202"/>
        <end position="1340"/>
    </location>
</feature>
<feature type="domain" description="T-Q ester bond containing" evidence="3">
    <location>
        <begin position="196"/>
        <end position="329"/>
    </location>
</feature>
<gene>
    <name evidence="4" type="ORF">H9867_06385</name>
</gene>
<reference evidence="4" key="2">
    <citation type="submission" date="2021-04" db="EMBL/GenBank/DDBJ databases">
        <authorList>
            <person name="Gilroy R."/>
        </authorList>
    </citation>
    <scope>NUCLEOTIDE SEQUENCE</scope>
    <source>
        <strain evidence="4">4376</strain>
    </source>
</reference>
<feature type="compositionally biased region" description="Acidic residues" evidence="1">
    <location>
        <begin position="1715"/>
        <end position="1724"/>
    </location>
</feature>